<name>A0A8R7PZP6_TRIUA</name>
<dbReference type="PANTHER" id="PTHR33085:SF37">
    <property type="entry name" value="OS12G0139800 PROTEIN"/>
    <property type="match status" value="1"/>
</dbReference>
<dbReference type="SUPFAM" id="SSF69304">
    <property type="entry name" value="Tricorn protease N-terminal domain"/>
    <property type="match status" value="1"/>
</dbReference>
<dbReference type="InterPro" id="IPR012871">
    <property type="entry name" value="DUF1668_ORYSA"/>
</dbReference>
<reference evidence="2" key="1">
    <citation type="journal article" date="2013" name="Nature">
        <title>Draft genome of the wheat A-genome progenitor Triticum urartu.</title>
        <authorList>
            <person name="Ling H.Q."/>
            <person name="Zhao S."/>
            <person name="Liu D."/>
            <person name="Wang J."/>
            <person name="Sun H."/>
            <person name="Zhang C."/>
            <person name="Fan H."/>
            <person name="Li D."/>
            <person name="Dong L."/>
            <person name="Tao Y."/>
            <person name="Gao C."/>
            <person name="Wu H."/>
            <person name="Li Y."/>
            <person name="Cui Y."/>
            <person name="Guo X."/>
            <person name="Zheng S."/>
            <person name="Wang B."/>
            <person name="Yu K."/>
            <person name="Liang Q."/>
            <person name="Yang W."/>
            <person name="Lou X."/>
            <person name="Chen J."/>
            <person name="Feng M."/>
            <person name="Jian J."/>
            <person name="Zhang X."/>
            <person name="Luo G."/>
            <person name="Jiang Y."/>
            <person name="Liu J."/>
            <person name="Wang Z."/>
            <person name="Sha Y."/>
            <person name="Zhang B."/>
            <person name="Wu H."/>
            <person name="Tang D."/>
            <person name="Shen Q."/>
            <person name="Xue P."/>
            <person name="Zou S."/>
            <person name="Wang X."/>
            <person name="Liu X."/>
            <person name="Wang F."/>
            <person name="Yang Y."/>
            <person name="An X."/>
            <person name="Dong Z."/>
            <person name="Zhang K."/>
            <person name="Zhang X."/>
            <person name="Luo M.C."/>
            <person name="Dvorak J."/>
            <person name="Tong Y."/>
            <person name="Wang J."/>
            <person name="Yang H."/>
            <person name="Li Z."/>
            <person name="Wang D."/>
            <person name="Zhang A."/>
            <person name="Wang J."/>
        </authorList>
    </citation>
    <scope>NUCLEOTIDE SEQUENCE</scope>
    <source>
        <strain evidence="2">cv. G1812</strain>
    </source>
</reference>
<protein>
    <submittedName>
        <fullName evidence="1">Uncharacterized protein</fullName>
    </submittedName>
</protein>
<reference evidence="1" key="3">
    <citation type="submission" date="2022-06" db="UniProtKB">
        <authorList>
            <consortium name="EnsemblPlants"/>
        </authorList>
    </citation>
    <scope>IDENTIFICATION</scope>
</reference>
<reference evidence="1" key="2">
    <citation type="submission" date="2018-03" db="EMBL/GenBank/DDBJ databases">
        <title>The Triticum urartu genome reveals the dynamic nature of wheat genome evolution.</title>
        <authorList>
            <person name="Ling H."/>
            <person name="Ma B."/>
            <person name="Shi X."/>
            <person name="Liu H."/>
            <person name="Dong L."/>
            <person name="Sun H."/>
            <person name="Cao Y."/>
            <person name="Gao Q."/>
            <person name="Zheng S."/>
            <person name="Li Y."/>
            <person name="Yu Y."/>
            <person name="Du H."/>
            <person name="Qi M."/>
            <person name="Li Y."/>
            <person name="Yu H."/>
            <person name="Cui Y."/>
            <person name="Wang N."/>
            <person name="Chen C."/>
            <person name="Wu H."/>
            <person name="Zhao Y."/>
            <person name="Zhang J."/>
            <person name="Li Y."/>
            <person name="Zhou W."/>
            <person name="Zhang B."/>
            <person name="Hu W."/>
            <person name="Eijk M."/>
            <person name="Tang J."/>
            <person name="Witsenboer H."/>
            <person name="Zhao S."/>
            <person name="Li Z."/>
            <person name="Zhang A."/>
            <person name="Wang D."/>
            <person name="Liang C."/>
        </authorList>
    </citation>
    <scope>NUCLEOTIDE SEQUENCE [LARGE SCALE GENOMIC DNA]</scope>
    <source>
        <strain evidence="1">cv. G1812</strain>
    </source>
</reference>
<organism evidence="1 2">
    <name type="scientific">Triticum urartu</name>
    <name type="common">Red wild einkorn</name>
    <name type="synonym">Crithodium urartu</name>
    <dbReference type="NCBI Taxonomy" id="4572"/>
    <lineage>
        <taxon>Eukaryota</taxon>
        <taxon>Viridiplantae</taxon>
        <taxon>Streptophyta</taxon>
        <taxon>Embryophyta</taxon>
        <taxon>Tracheophyta</taxon>
        <taxon>Spermatophyta</taxon>
        <taxon>Magnoliopsida</taxon>
        <taxon>Liliopsida</taxon>
        <taxon>Poales</taxon>
        <taxon>Poaceae</taxon>
        <taxon>BOP clade</taxon>
        <taxon>Pooideae</taxon>
        <taxon>Triticodae</taxon>
        <taxon>Triticeae</taxon>
        <taxon>Triticinae</taxon>
        <taxon>Triticum</taxon>
    </lineage>
</organism>
<proteinExistence type="predicted"/>
<dbReference type="Gramene" id="TuG1812G0300005484.01.T01">
    <property type="protein sequence ID" value="TuG1812G0300005484.01.T01.cds466132"/>
    <property type="gene ID" value="TuG1812G0300005484.01"/>
</dbReference>
<dbReference type="Proteomes" id="UP000015106">
    <property type="component" value="Chromosome 3"/>
</dbReference>
<accession>A0A8R7PZP6</accession>
<dbReference type="Pfam" id="PF07893">
    <property type="entry name" value="DUF1668"/>
    <property type="match status" value="1"/>
</dbReference>
<sequence length="224" mass="24837">MCTTPYNVYKMDLASSSSSAMAKRLHAAGSLRAHAGGKSIISLRSRRRTWIIGVGGDSGEVIIFDTKSPDPDKAVIHGPNLMSAKRCLVLTAVGDKIYAFCKRPSWTSDPDFPPWFEVLDVSKARVVSDGGLQRLKGCSWSSLLILPCIPWKLKPWEYYISLPCTMLTSYVLVAPYILVSYDQPSWGTHAFDTDSHEWHKIHNNPLPFVGRASRHGPIFLASSN</sequence>
<dbReference type="EnsemblPlants" id="TuG1812G0300005484.01.T01">
    <property type="protein sequence ID" value="TuG1812G0300005484.01.T01.cds466132"/>
    <property type="gene ID" value="TuG1812G0300005484.01"/>
</dbReference>
<keyword evidence="2" id="KW-1185">Reference proteome</keyword>
<evidence type="ECO:0000313" key="2">
    <source>
        <dbReference type="Proteomes" id="UP000015106"/>
    </source>
</evidence>
<dbReference type="AlphaFoldDB" id="A0A8R7PZP6"/>
<dbReference type="PANTHER" id="PTHR33085">
    <property type="entry name" value="OS12G0113100 PROTEIN-RELATED"/>
    <property type="match status" value="1"/>
</dbReference>
<evidence type="ECO:0000313" key="1">
    <source>
        <dbReference type="EnsemblPlants" id="TuG1812G0300005484.01.T01.cds466132"/>
    </source>
</evidence>